<accession>A0A6H0SLH3</accession>
<dbReference type="InterPro" id="IPR039430">
    <property type="entry name" value="Thymidylate_kin-like_dom"/>
</dbReference>
<dbReference type="Gene3D" id="3.40.50.300">
    <property type="entry name" value="P-loop containing nucleotide triphosphate hydrolases"/>
    <property type="match status" value="1"/>
</dbReference>
<feature type="domain" description="Thymidylate kinase-like" evidence="1">
    <location>
        <begin position="80"/>
        <end position="253"/>
    </location>
</feature>
<dbReference type="Pfam" id="PF02223">
    <property type="entry name" value="Thymidylate_kin"/>
    <property type="match status" value="1"/>
</dbReference>
<evidence type="ECO:0000313" key="3">
    <source>
        <dbReference type="Proteomes" id="UP000502331"/>
    </source>
</evidence>
<dbReference type="GO" id="GO:0016301">
    <property type="term" value="F:kinase activity"/>
    <property type="evidence" value="ECO:0007669"/>
    <property type="project" value="UniProtKB-KW"/>
</dbReference>
<organism evidence="2 3">
    <name type="scientific">Glutamicibacter mishrai</name>
    <dbReference type="NCBI Taxonomy" id="1775880"/>
    <lineage>
        <taxon>Bacteria</taxon>
        <taxon>Bacillati</taxon>
        <taxon>Actinomycetota</taxon>
        <taxon>Actinomycetes</taxon>
        <taxon>Micrococcales</taxon>
        <taxon>Micrococcaceae</taxon>
        <taxon>Glutamicibacter</taxon>
    </lineage>
</organism>
<name>A0A6H0SLH3_9MICC</name>
<keyword evidence="2" id="KW-0808">Transferase</keyword>
<keyword evidence="2" id="KW-0418">Kinase</keyword>
<gene>
    <name evidence="2" type="ORF">D3791_09990</name>
</gene>
<evidence type="ECO:0000259" key="1">
    <source>
        <dbReference type="Pfam" id="PF02223"/>
    </source>
</evidence>
<evidence type="ECO:0000313" key="2">
    <source>
        <dbReference type="EMBL" id="QIV87421.1"/>
    </source>
</evidence>
<reference evidence="2 3" key="1">
    <citation type="submission" date="2018-09" db="EMBL/GenBank/DDBJ databases">
        <title>Glutamicibacter mishrai S5-52T (LMG 29155T = KCTC 39846T).</title>
        <authorList>
            <person name="Das S.K."/>
        </authorList>
    </citation>
    <scope>NUCLEOTIDE SEQUENCE [LARGE SCALE GENOMIC DNA]</scope>
    <source>
        <strain evidence="2 3">S5-52</strain>
    </source>
</reference>
<proteinExistence type="predicted"/>
<dbReference type="EMBL" id="CP032549">
    <property type="protein sequence ID" value="QIV87421.1"/>
    <property type="molecule type" value="Genomic_DNA"/>
</dbReference>
<dbReference type="AlphaFoldDB" id="A0A6H0SLH3"/>
<dbReference type="InterPro" id="IPR027417">
    <property type="entry name" value="P-loop_NTPase"/>
</dbReference>
<sequence>MFLPQHQAPRRVKYFQFFYSSRVCAIHTECTAGQRNHARLLLVEIGNRPTPRSTMTAIAEKVLSAKNSAHDPPRTFVVMGIDGAGKSTAIATLVQELHNEQIPARSLANAAGRRWLNNFSLNSGIRIPRVLQELIETTVRIFNVVRNSLAAAHAPGLTVMDRHLYCQLVLRHVRGHKPGLLLPWLARKCTENTTVILLDVEPLLAFERINARAEDEEPLEYLQTARAEYLRLAKLHGWLVLDASVPTTQLVDQLRMIAGK</sequence>
<keyword evidence="3" id="KW-1185">Reference proteome</keyword>
<protein>
    <submittedName>
        <fullName evidence="2">Thymidylate kinase</fullName>
    </submittedName>
</protein>
<dbReference type="Proteomes" id="UP000502331">
    <property type="component" value="Chromosome"/>
</dbReference>
<dbReference type="SUPFAM" id="SSF52540">
    <property type="entry name" value="P-loop containing nucleoside triphosphate hydrolases"/>
    <property type="match status" value="1"/>
</dbReference>